<dbReference type="RefSeq" id="XP_048263976.1">
    <property type="nucleotide sequence ID" value="XM_048408019.1"/>
</dbReference>
<dbReference type="Proteomes" id="UP000835206">
    <property type="component" value="Chromosome 8"/>
</dbReference>
<dbReference type="RefSeq" id="XP_048263973.1">
    <property type="nucleotide sequence ID" value="XM_048408016.1"/>
</dbReference>
<feature type="compositionally biased region" description="Polar residues" evidence="1">
    <location>
        <begin position="645"/>
        <end position="673"/>
    </location>
</feature>
<feature type="compositionally biased region" description="Basic and acidic residues" evidence="1">
    <location>
        <begin position="548"/>
        <end position="562"/>
    </location>
</feature>
<feature type="region of interest" description="Disordered" evidence="1">
    <location>
        <begin position="323"/>
        <end position="345"/>
    </location>
</feature>
<evidence type="ECO:0000313" key="6">
    <source>
        <dbReference type="RefSeq" id="XP_048263976.1"/>
    </source>
</evidence>
<feature type="region of interest" description="Disordered" evidence="1">
    <location>
        <begin position="626"/>
        <end position="752"/>
    </location>
</feature>
<feature type="compositionally biased region" description="Basic and acidic residues" evidence="1">
    <location>
        <begin position="1108"/>
        <end position="1128"/>
    </location>
</feature>
<feature type="compositionally biased region" description="Acidic residues" evidence="1">
    <location>
        <begin position="323"/>
        <end position="332"/>
    </location>
</feature>
<feature type="compositionally biased region" description="Low complexity" evidence="1">
    <location>
        <begin position="706"/>
        <end position="718"/>
    </location>
</feature>
<organism evidence="2 7">
    <name type="scientific">Bombus terrestris</name>
    <name type="common">Buff-tailed bumblebee</name>
    <name type="synonym">Apis terrestris</name>
    <dbReference type="NCBI Taxonomy" id="30195"/>
    <lineage>
        <taxon>Eukaryota</taxon>
        <taxon>Metazoa</taxon>
        <taxon>Ecdysozoa</taxon>
        <taxon>Arthropoda</taxon>
        <taxon>Hexapoda</taxon>
        <taxon>Insecta</taxon>
        <taxon>Pterygota</taxon>
        <taxon>Neoptera</taxon>
        <taxon>Endopterygota</taxon>
        <taxon>Hymenoptera</taxon>
        <taxon>Apocrita</taxon>
        <taxon>Aculeata</taxon>
        <taxon>Apoidea</taxon>
        <taxon>Anthophila</taxon>
        <taxon>Apidae</taxon>
        <taxon>Bombus</taxon>
        <taxon>Bombus</taxon>
    </lineage>
</organism>
<feature type="region of interest" description="Disordered" evidence="1">
    <location>
        <begin position="542"/>
        <end position="610"/>
    </location>
</feature>
<dbReference type="RefSeq" id="XP_048263977.1">
    <property type="nucleotide sequence ID" value="XM_048408020.1"/>
</dbReference>
<feature type="region of interest" description="Disordered" evidence="1">
    <location>
        <begin position="27"/>
        <end position="66"/>
    </location>
</feature>
<feature type="compositionally biased region" description="Acidic residues" evidence="1">
    <location>
        <begin position="436"/>
        <end position="446"/>
    </location>
</feature>
<dbReference type="KEGG" id="bter:100650602"/>
<feature type="region of interest" description="Disordered" evidence="1">
    <location>
        <begin position="1098"/>
        <end position="1137"/>
    </location>
</feature>
<dbReference type="OrthoDB" id="8197936at2759"/>
<feature type="region of interest" description="Disordered" evidence="1">
    <location>
        <begin position="126"/>
        <end position="161"/>
    </location>
</feature>
<accession>A0A9C6SKP7</accession>
<feature type="compositionally biased region" description="Polar residues" evidence="1">
    <location>
        <begin position="684"/>
        <end position="695"/>
    </location>
</feature>
<proteinExistence type="predicted"/>
<feature type="compositionally biased region" description="Polar residues" evidence="1">
    <location>
        <begin position="1098"/>
        <end position="1107"/>
    </location>
</feature>
<dbReference type="RefSeq" id="XP_048263974.1">
    <property type="nucleotide sequence ID" value="XM_048408017.1"/>
</dbReference>
<dbReference type="RefSeq" id="XP_048263975.1">
    <property type="nucleotide sequence ID" value="XM_048408018.1"/>
</dbReference>
<sequence length="1293" mass="142793">MQWRRQRKVIHVIGSSKHVLLLARYQDAPPGEEDEEEGLRNGYAKREENDTHGFNSRFGQSGYKPLRAGSSNGGAYAGAAAKHKDYSSGSTSQPKIIFNEDEYTRITTPRQDMLFKKGYLSKKKPWAGNANTSATSSTTESQSASHSTAGRDGSETTEDQQLLDRDCATGEYAPVMDSNTQLGYGTFYDHVGGYYYEYPVMLVGPAPMAAQAAPSVLAAMPCAPVPLRPIQWVNSTIVPKLPGEPYCMINYENNQCMEESAAVVEEQEDTIVPMESTGSMWNENGTRSNYGGNVDGEMDDEQSIIFINAKEGQQVPNLVDEQEEERLEEQYEDEQRAEEQPLENGMNGGAYFDPMMMQDPVQVSHVIPTVPQPYMYPGHYMFGPPLINVNGVTVQSGLMIRTTDFATMSAAMTAACAKRKKKKKRRRQRRFATGNTEDEEEGEYSSECDTGLPSSELSWTVCSTTATATVTTTTTTTTSNRPLNPECQEFQLRRTVEPRTPLPIVSPSANNTPTSEISSTINQPSALSSDANLVDNESNAVCNGVISDDSKNQNDDLSDNGKSDQQLEPTSTSLEDSRSKSLDTFIGSDNESNRLTNCLPGDEETALSTDEVANEATDVDKLPSITEAANNDCPSANELCERPSNEMNGETLTNGNLDSDSSSKNASMTTSRPLSPVFDDEMTRSGSITPKSVENATFREDQNHESLSSSKSSSSTSLSKRKYSAKGSKFVREPTPGPDLNSITPPAENERKIHDLTENVQKIDLSNDTKLDCQFESRDKKATKVDQISSKFATKTTVRNLVNKETIETTNEDSGFESQTQLSDYPITQAVTEWLRKEKSPDLFIASAISMDCEEDEDDMDQEPSKNLQSNPILALSASSGADDTALSRTAICGEFAGLGNIKSGQEQQQPDGSNNSCASRRKKDAKRRSEERRRVARHVVIGKVDHEMVSSSDSCGQQEDLANIARRKNLAKQQQQNVVDDICEFTEKDSVAGVRVASSSRIDSKRVNARRTKRQGKPHARNPSNNIDTKIRHTEDVDDEDDDGIVEDDDGIVEDTMNVRTFEKGEIIVSEDGKLLTCSTYEPSLRKCHDTVTTIKAPNKSETGKQTTERKIEEERKRSSSIEDEKSGSGIDSLDSIEEPDVLECWETEIIEPLVTPKRMLQSEGIVCEGEAAEDDTIEVEQINVDYVQKYYRLARESATSIEEISLKADPPTSSRSVPNMSERKEEIPAQNEPVKDKGDMPIDEAFEVYESCYTGNSPFLAMDSKVFKLRTLYGQEGETPIPCKTVCCQIQ</sequence>
<feature type="region of interest" description="Disordered" evidence="1">
    <location>
        <begin position="1002"/>
        <end position="1049"/>
    </location>
</feature>
<feature type="compositionally biased region" description="Basic residues" evidence="1">
    <location>
        <begin position="417"/>
        <end position="430"/>
    </location>
</feature>
<feature type="region of interest" description="Disordered" evidence="1">
    <location>
        <begin position="1208"/>
        <end position="1240"/>
    </location>
</feature>
<name>A0A9C6SKP7_BOMTE</name>
<evidence type="ECO:0000256" key="1">
    <source>
        <dbReference type="SAM" id="MobiDB-lite"/>
    </source>
</evidence>
<gene>
    <name evidence="3 4 5 6 7" type="primary">LOC100650602</name>
</gene>
<evidence type="ECO:0000313" key="2">
    <source>
        <dbReference type="Proteomes" id="UP000835206"/>
    </source>
</evidence>
<feature type="region of interest" description="Disordered" evidence="1">
    <location>
        <begin position="417"/>
        <end position="453"/>
    </location>
</feature>
<feature type="compositionally biased region" description="Acidic residues" evidence="1">
    <location>
        <begin position="1037"/>
        <end position="1049"/>
    </location>
</feature>
<feature type="compositionally biased region" description="Polar residues" evidence="1">
    <location>
        <begin position="587"/>
        <end position="596"/>
    </location>
</feature>
<protein>
    <submittedName>
        <fullName evidence="3 4">Uncharacterized protein LOC100650602 isoform X1</fullName>
    </submittedName>
</protein>
<feature type="compositionally biased region" description="Polar residues" evidence="1">
    <location>
        <begin position="507"/>
        <end position="530"/>
    </location>
</feature>
<feature type="region of interest" description="Disordered" evidence="1">
    <location>
        <begin position="496"/>
        <end position="530"/>
    </location>
</feature>
<reference evidence="3 4" key="1">
    <citation type="submission" date="2025-04" db="UniProtKB">
        <authorList>
            <consortium name="RefSeq"/>
        </authorList>
    </citation>
    <scope>IDENTIFICATION</scope>
</reference>
<evidence type="ECO:0000313" key="3">
    <source>
        <dbReference type="RefSeq" id="XP_048263973.1"/>
    </source>
</evidence>
<feature type="compositionally biased region" description="Basic residues" evidence="1">
    <location>
        <begin position="1008"/>
        <end position="1021"/>
    </location>
</feature>
<feature type="compositionally biased region" description="Basic and acidic residues" evidence="1">
    <location>
        <begin position="1223"/>
        <end position="1240"/>
    </location>
</feature>
<feature type="compositionally biased region" description="Low complexity" evidence="1">
    <location>
        <begin position="127"/>
        <end position="148"/>
    </location>
</feature>
<evidence type="ECO:0000313" key="4">
    <source>
        <dbReference type="RefSeq" id="XP_048263974.1"/>
    </source>
</evidence>
<feature type="compositionally biased region" description="Polar residues" evidence="1">
    <location>
        <begin position="563"/>
        <end position="574"/>
    </location>
</feature>
<evidence type="ECO:0000313" key="7">
    <source>
        <dbReference type="RefSeq" id="XP_048263977.1"/>
    </source>
</evidence>
<evidence type="ECO:0000313" key="5">
    <source>
        <dbReference type="RefSeq" id="XP_048263975.1"/>
    </source>
</evidence>
<keyword evidence="2" id="KW-1185">Reference proteome</keyword>
<feature type="compositionally biased region" description="Polar residues" evidence="1">
    <location>
        <begin position="903"/>
        <end position="916"/>
    </location>
</feature>
<feature type="region of interest" description="Disordered" evidence="1">
    <location>
        <begin position="903"/>
        <end position="937"/>
    </location>
</feature>
<dbReference type="GeneID" id="100650602"/>